<evidence type="ECO:0000259" key="11">
    <source>
        <dbReference type="Pfam" id="PF21687"/>
    </source>
</evidence>
<dbReference type="RefSeq" id="WP_170142158.1">
    <property type="nucleotide sequence ID" value="NZ_QPJY01000006.1"/>
</dbReference>
<reference evidence="12 13" key="1">
    <citation type="submission" date="2018-07" db="EMBL/GenBank/DDBJ databases">
        <title>Genomic Encyclopedia of Type Strains, Phase IV (KMG-IV): sequencing the most valuable type-strain genomes for metagenomic binning, comparative biology and taxonomic classification.</title>
        <authorList>
            <person name="Goeker M."/>
        </authorList>
    </citation>
    <scope>NUCLEOTIDE SEQUENCE [LARGE SCALE GENOMIC DNA]</scope>
    <source>
        <strain evidence="12 13">DSM 26407</strain>
    </source>
</reference>
<evidence type="ECO:0000256" key="1">
    <source>
        <dbReference type="ARBA" id="ARBA00004533"/>
    </source>
</evidence>
<protein>
    <submittedName>
        <fullName evidence="12">General secretion pathway protein K</fullName>
    </submittedName>
</protein>
<feature type="transmembrane region" description="Helical" evidence="10">
    <location>
        <begin position="20"/>
        <end position="42"/>
    </location>
</feature>
<dbReference type="GO" id="GO:0005886">
    <property type="term" value="C:plasma membrane"/>
    <property type="evidence" value="ECO:0007669"/>
    <property type="project" value="UniProtKB-SubCell"/>
</dbReference>
<dbReference type="InterPro" id="IPR005628">
    <property type="entry name" value="GspK"/>
</dbReference>
<comment type="caution">
    <text evidence="12">The sequence shown here is derived from an EMBL/GenBank/DDBJ whole genome shotgun (WGS) entry which is preliminary data.</text>
</comment>
<dbReference type="InterPro" id="IPR038072">
    <property type="entry name" value="GspK_central_sf"/>
</dbReference>
<dbReference type="InterPro" id="IPR049031">
    <property type="entry name" value="T2SSK_SAM-like_1st"/>
</dbReference>
<name>A0A369C9S7_9GAMM</name>
<dbReference type="GO" id="GO:0009306">
    <property type="term" value="P:protein secretion"/>
    <property type="evidence" value="ECO:0007669"/>
    <property type="project" value="InterPro"/>
</dbReference>
<keyword evidence="13" id="KW-1185">Reference proteome</keyword>
<keyword evidence="6 10" id="KW-0812">Transmembrane</keyword>
<evidence type="ECO:0000256" key="10">
    <source>
        <dbReference type="SAM" id="Phobius"/>
    </source>
</evidence>
<keyword evidence="4" id="KW-1003">Cell membrane</keyword>
<feature type="domain" description="T2SS protein K first SAM-like" evidence="11">
    <location>
        <begin position="122"/>
        <end position="206"/>
    </location>
</feature>
<keyword evidence="5" id="KW-0997">Cell inner membrane</keyword>
<evidence type="ECO:0000313" key="12">
    <source>
        <dbReference type="EMBL" id="RCX29928.1"/>
    </source>
</evidence>
<proteinExistence type="inferred from homology"/>
<evidence type="ECO:0000256" key="7">
    <source>
        <dbReference type="ARBA" id="ARBA00022927"/>
    </source>
</evidence>
<keyword evidence="9 10" id="KW-0472">Membrane</keyword>
<dbReference type="Gene3D" id="1.10.40.60">
    <property type="entry name" value="EpsJ-like"/>
    <property type="match status" value="1"/>
</dbReference>
<evidence type="ECO:0000256" key="2">
    <source>
        <dbReference type="ARBA" id="ARBA00007246"/>
    </source>
</evidence>
<comment type="similarity">
    <text evidence="2">Belongs to the GSP K family.</text>
</comment>
<evidence type="ECO:0000256" key="3">
    <source>
        <dbReference type="ARBA" id="ARBA00022448"/>
    </source>
</evidence>
<gene>
    <name evidence="12" type="ORF">DFQ59_106163</name>
</gene>
<comment type="subcellular location">
    <subcellularLocation>
        <location evidence="1">Cell inner membrane</location>
    </subcellularLocation>
</comment>
<keyword evidence="8 10" id="KW-1133">Transmembrane helix</keyword>
<dbReference type="AlphaFoldDB" id="A0A369C9S7"/>
<evidence type="ECO:0000256" key="8">
    <source>
        <dbReference type="ARBA" id="ARBA00022989"/>
    </source>
</evidence>
<organism evidence="12 13">
    <name type="scientific">Thioalbus denitrificans</name>
    <dbReference type="NCBI Taxonomy" id="547122"/>
    <lineage>
        <taxon>Bacteria</taxon>
        <taxon>Pseudomonadati</taxon>
        <taxon>Pseudomonadota</taxon>
        <taxon>Gammaproteobacteria</taxon>
        <taxon>Chromatiales</taxon>
        <taxon>Ectothiorhodospiraceae</taxon>
        <taxon>Thioalbus</taxon>
    </lineage>
</organism>
<dbReference type="PANTHER" id="PTHR38831">
    <property type="entry name" value="TYPE II SECRETION SYSTEM PROTEIN K"/>
    <property type="match status" value="1"/>
</dbReference>
<accession>A0A369C9S7</accession>
<dbReference type="Proteomes" id="UP000252707">
    <property type="component" value="Unassembled WGS sequence"/>
</dbReference>
<evidence type="ECO:0000256" key="6">
    <source>
        <dbReference type="ARBA" id="ARBA00022692"/>
    </source>
</evidence>
<dbReference type="SUPFAM" id="SSF158544">
    <property type="entry name" value="GspK insert domain-like"/>
    <property type="match status" value="1"/>
</dbReference>
<keyword evidence="7" id="KW-0653">Protein transport</keyword>
<evidence type="ECO:0000313" key="13">
    <source>
        <dbReference type="Proteomes" id="UP000252707"/>
    </source>
</evidence>
<evidence type="ECO:0000256" key="9">
    <source>
        <dbReference type="ARBA" id="ARBA00023136"/>
    </source>
</evidence>
<sequence>MRQETGDRPAPRRPSASRGVALVVVLWVLALLGTIAAAFSFATRTETALARNWLEAARGRSAADAGVGLAVHALLRAPGIADPAQRWRPDGTVYETVFGQTRLRIVVSDEAGKVDLNVGRTDLLGGLLSQCGAEPEARQAILDAILDWRDPDSLVHLNGAEDDDYRRAGLGYGAKDAPFESLEELALVFGVDTDLYYCLRDSVTLYAYVSGINPLVATRRVLLALPDVDSAQVDEYIRARELNAAEGLPPPLPTLADRRYFSEVSGPVYSIRVEAQTEGGAVETLLAVVRLGAAARTGNGQPYEVLSWTRALPPQPGQQAGDGASMVAGG</sequence>
<keyword evidence="3" id="KW-0813">Transport</keyword>
<evidence type="ECO:0000256" key="5">
    <source>
        <dbReference type="ARBA" id="ARBA00022519"/>
    </source>
</evidence>
<dbReference type="EMBL" id="QPJY01000006">
    <property type="protein sequence ID" value="RCX29928.1"/>
    <property type="molecule type" value="Genomic_DNA"/>
</dbReference>
<dbReference type="Pfam" id="PF21687">
    <property type="entry name" value="T2SSK_1st"/>
    <property type="match status" value="1"/>
</dbReference>
<dbReference type="PANTHER" id="PTHR38831:SF2">
    <property type="entry name" value="TYPE II SECRETION SYSTEM PROTEIN K"/>
    <property type="match status" value="1"/>
</dbReference>
<evidence type="ECO:0000256" key="4">
    <source>
        <dbReference type="ARBA" id="ARBA00022475"/>
    </source>
</evidence>